<dbReference type="InterPro" id="IPR029069">
    <property type="entry name" value="HotDog_dom_sf"/>
</dbReference>
<accession>X0TIH5</accession>
<dbReference type="EMBL" id="BARS01015089">
    <property type="protein sequence ID" value="GAF87061.1"/>
    <property type="molecule type" value="Genomic_DNA"/>
</dbReference>
<feature type="non-terminal residue" evidence="2">
    <location>
        <position position="237"/>
    </location>
</feature>
<name>X0TIH5_9ZZZZ</name>
<dbReference type="PANTHER" id="PTHR30272">
    <property type="entry name" value="3-HYDROXYACYL-[ACYL-CARRIER-PROTEIN] DEHYDRATASE"/>
    <property type="match status" value="1"/>
</dbReference>
<protein>
    <recommendedName>
        <fullName evidence="3">Beta-hydroxyacyl-ACP dehydratase</fullName>
    </recommendedName>
</protein>
<reference evidence="2" key="1">
    <citation type="journal article" date="2014" name="Front. Microbiol.">
        <title>High frequency of phylogenetically diverse reductive dehalogenase-homologous genes in deep subseafloor sedimentary metagenomes.</title>
        <authorList>
            <person name="Kawai M."/>
            <person name="Futagami T."/>
            <person name="Toyoda A."/>
            <person name="Takaki Y."/>
            <person name="Nishi S."/>
            <person name="Hori S."/>
            <person name="Arai W."/>
            <person name="Tsubouchi T."/>
            <person name="Morono Y."/>
            <person name="Uchiyama I."/>
            <person name="Ito T."/>
            <person name="Fujiyama A."/>
            <person name="Inagaki F."/>
            <person name="Takami H."/>
        </authorList>
    </citation>
    <scope>NUCLEOTIDE SEQUENCE</scope>
    <source>
        <strain evidence="2">Expedition CK06-06</strain>
    </source>
</reference>
<dbReference type="CDD" id="cd01288">
    <property type="entry name" value="FabZ"/>
    <property type="match status" value="1"/>
</dbReference>
<keyword evidence="1" id="KW-0456">Lyase</keyword>
<dbReference type="Gene3D" id="3.10.129.10">
    <property type="entry name" value="Hotdog Thioesterase"/>
    <property type="match status" value="1"/>
</dbReference>
<evidence type="ECO:0008006" key="3">
    <source>
        <dbReference type="Google" id="ProtNLM"/>
    </source>
</evidence>
<gene>
    <name evidence="2" type="ORF">S01H1_25045</name>
</gene>
<dbReference type="GO" id="GO:0016829">
    <property type="term" value="F:lyase activity"/>
    <property type="evidence" value="ECO:0007669"/>
    <property type="project" value="UniProtKB-KW"/>
</dbReference>
<dbReference type="AlphaFoldDB" id="X0TIH5"/>
<evidence type="ECO:0000313" key="2">
    <source>
        <dbReference type="EMBL" id="GAF87061.1"/>
    </source>
</evidence>
<dbReference type="SUPFAM" id="SSF54637">
    <property type="entry name" value="Thioesterase/thiol ester dehydrase-isomerase"/>
    <property type="match status" value="1"/>
</dbReference>
<sequence length="237" mass="25914">MALFRAGLHRAVSMLPRCTRIVAVNLQLPGLGRIFRQTARMGIMDWCWIDRFVEFESGRYAQAVKSISLAEEHVHDHFPSYPMMPGSLVIEGLAQTGGLLVFEHGGFSQRVILAKIPQVRFYGEALPGDVLIYTATLEYGNGNGAMVSATSHKGKQLQAEAEIMFAYVDHKVPRVSAFDVEIFLRMMKTLGAFEVGRAADGSRLIEPAPTGTATRTAVLPFPADFAGRLETATKGIG</sequence>
<dbReference type="Pfam" id="PF07977">
    <property type="entry name" value="FabA"/>
    <property type="match status" value="1"/>
</dbReference>
<dbReference type="PANTHER" id="PTHR30272:SF1">
    <property type="entry name" value="3-HYDROXYACYL-[ACYL-CARRIER-PROTEIN] DEHYDRATASE"/>
    <property type="match status" value="1"/>
</dbReference>
<organism evidence="2">
    <name type="scientific">marine sediment metagenome</name>
    <dbReference type="NCBI Taxonomy" id="412755"/>
    <lineage>
        <taxon>unclassified sequences</taxon>
        <taxon>metagenomes</taxon>
        <taxon>ecological metagenomes</taxon>
    </lineage>
</organism>
<proteinExistence type="predicted"/>
<evidence type="ECO:0000256" key="1">
    <source>
        <dbReference type="ARBA" id="ARBA00023239"/>
    </source>
</evidence>
<dbReference type="InterPro" id="IPR013114">
    <property type="entry name" value="FabA_FabZ"/>
</dbReference>
<comment type="caution">
    <text evidence="2">The sequence shown here is derived from an EMBL/GenBank/DDBJ whole genome shotgun (WGS) entry which is preliminary data.</text>
</comment>